<gene>
    <name evidence="2" type="ordered locus">Kfla_2542</name>
</gene>
<dbReference type="InterPro" id="IPR007361">
    <property type="entry name" value="DUF427"/>
</dbReference>
<evidence type="ECO:0000313" key="2">
    <source>
        <dbReference type="EMBL" id="ADB31613.1"/>
    </source>
</evidence>
<protein>
    <recommendedName>
        <fullName evidence="1">DUF427 domain-containing protein</fullName>
    </recommendedName>
</protein>
<dbReference type="AlphaFoldDB" id="D2PWG1"/>
<evidence type="ECO:0000259" key="1">
    <source>
        <dbReference type="Pfam" id="PF04248"/>
    </source>
</evidence>
<dbReference type="RefSeq" id="WP_012920169.1">
    <property type="nucleotide sequence ID" value="NC_013729.1"/>
</dbReference>
<proteinExistence type="predicted"/>
<dbReference type="InterPro" id="IPR038694">
    <property type="entry name" value="DUF427_sf"/>
</dbReference>
<accession>D2PWG1</accession>
<dbReference type="EMBL" id="CP001736">
    <property type="protein sequence ID" value="ADB31613.1"/>
    <property type="molecule type" value="Genomic_DNA"/>
</dbReference>
<dbReference type="Pfam" id="PF04248">
    <property type="entry name" value="NTP_transf_9"/>
    <property type="match status" value="2"/>
</dbReference>
<dbReference type="STRING" id="479435.Kfla_2542"/>
<dbReference type="PANTHER" id="PTHR34310">
    <property type="entry name" value="DUF427 DOMAIN PROTEIN (AFU_ORTHOLOGUE AFUA_3G02220)"/>
    <property type="match status" value="1"/>
</dbReference>
<dbReference type="OrthoDB" id="285364at2"/>
<evidence type="ECO:0000313" key="3">
    <source>
        <dbReference type="Proteomes" id="UP000007967"/>
    </source>
</evidence>
<sequence>MSNYPEAIVPPGQLAPVPRRIRATLGGRTVLDTTSAQYVWEIPPFPQYYIPVADVAGGVLADTGDTRPSDLGVGRVHTAGAGRAWLYDDGPLAGLVRFEWDALDSWFEEDEEVFVHPRNPYSRCDALKSGRRVRVCLDDVVLADSTSTVIVFETGLSPRHYFPRTAVAFDHLEPSDTETACPYKGRTSAYWSIRTDTLHPDLAWSYDFPTAALLPIAGHVAFFTEKLDLTVDGVPVARPVTPFSN</sequence>
<feature type="domain" description="DUF427" evidence="1">
    <location>
        <begin position="21"/>
        <end position="66"/>
    </location>
</feature>
<dbReference type="Proteomes" id="UP000007967">
    <property type="component" value="Chromosome"/>
</dbReference>
<dbReference type="KEGG" id="kfl:Kfla_2542"/>
<reference evidence="3" key="1">
    <citation type="submission" date="2009-09" db="EMBL/GenBank/DDBJ databases">
        <title>The complete genome of Kribbella flavida DSM 17836.</title>
        <authorList>
            <consortium name="US DOE Joint Genome Institute (JGI-PGF)"/>
            <person name="Lucas S."/>
            <person name="Copeland A."/>
            <person name="Lapidus A."/>
            <person name="Glavina del Rio T."/>
            <person name="Dalin E."/>
            <person name="Tice H."/>
            <person name="Bruce D."/>
            <person name="Goodwin L."/>
            <person name="Pitluck S."/>
            <person name="Kyrpides N."/>
            <person name="Mavromatis K."/>
            <person name="Ivanova N."/>
            <person name="Saunders E."/>
            <person name="Brettin T."/>
            <person name="Detter J.C."/>
            <person name="Han C."/>
            <person name="Larimer F."/>
            <person name="Land M."/>
            <person name="Hauser L."/>
            <person name="Markowitz V."/>
            <person name="Cheng J.-F."/>
            <person name="Hugenholtz P."/>
            <person name="Woyke T."/>
            <person name="Wu D."/>
            <person name="Pukall R."/>
            <person name="Klenk H.-P."/>
            <person name="Eisen J.A."/>
        </authorList>
    </citation>
    <scope>NUCLEOTIDE SEQUENCE [LARGE SCALE GENOMIC DNA]</scope>
    <source>
        <strain evidence="3">DSM 17836 / JCM 10339 / NBRC 14399</strain>
    </source>
</reference>
<name>D2PWG1_KRIFD</name>
<dbReference type="Gene3D" id="2.170.150.40">
    <property type="entry name" value="Domain of unknown function (DUF427)"/>
    <property type="match status" value="2"/>
</dbReference>
<reference evidence="2 3" key="2">
    <citation type="journal article" date="2010" name="Stand. Genomic Sci.">
        <title>Complete genome sequence of Kribbella flavida type strain (IFO 14399).</title>
        <authorList>
            <person name="Pukall R."/>
            <person name="Lapidus A."/>
            <person name="Glavina Del Rio T."/>
            <person name="Copeland A."/>
            <person name="Tice H."/>
            <person name="Cheng J.-F."/>
            <person name="Lucas S."/>
            <person name="Chen F."/>
            <person name="Nolan M."/>
            <person name="LaButti K."/>
            <person name="Pati A."/>
            <person name="Ivanova N."/>
            <person name="Mavrommatis K."/>
            <person name="Mikhailova N."/>
            <person name="Pitluck S."/>
            <person name="Bruce D."/>
            <person name="Goodwin L."/>
            <person name="Land M."/>
            <person name="Hauser L."/>
            <person name="Chang Y.-J."/>
            <person name="Jeffries C.D."/>
            <person name="Chen A."/>
            <person name="Palaniappan K."/>
            <person name="Chain P."/>
            <person name="Rohde M."/>
            <person name="Goeker M."/>
            <person name="Bristow J."/>
            <person name="Eisen J.A."/>
            <person name="Markowitz V."/>
            <person name="Hugenholtz P."/>
            <person name="Kyrpides N.C."/>
            <person name="Klenk H.-P."/>
            <person name="Brettin T."/>
        </authorList>
    </citation>
    <scope>NUCLEOTIDE SEQUENCE [LARGE SCALE GENOMIC DNA]</scope>
    <source>
        <strain evidence="3">DSM 17836 / JCM 10339 / NBRC 14399</strain>
    </source>
</reference>
<keyword evidence="3" id="KW-1185">Reference proteome</keyword>
<organism evidence="2 3">
    <name type="scientific">Kribbella flavida (strain DSM 17836 / JCM 10339 / NBRC 14399)</name>
    <dbReference type="NCBI Taxonomy" id="479435"/>
    <lineage>
        <taxon>Bacteria</taxon>
        <taxon>Bacillati</taxon>
        <taxon>Actinomycetota</taxon>
        <taxon>Actinomycetes</taxon>
        <taxon>Propionibacteriales</taxon>
        <taxon>Kribbellaceae</taxon>
        <taxon>Kribbella</taxon>
    </lineage>
</organism>
<feature type="domain" description="DUF427" evidence="1">
    <location>
        <begin position="133"/>
        <end position="224"/>
    </location>
</feature>
<dbReference type="eggNOG" id="COG2343">
    <property type="taxonomic scope" value="Bacteria"/>
</dbReference>
<dbReference type="PANTHER" id="PTHR34310:SF9">
    <property type="entry name" value="BLR5716 PROTEIN"/>
    <property type="match status" value="1"/>
</dbReference>
<dbReference type="HOGENOM" id="CLU_059611_0_0_11"/>